<dbReference type="EMBL" id="CP024091">
    <property type="protein sequence ID" value="ATP57168.1"/>
    <property type="molecule type" value="Genomic_DNA"/>
</dbReference>
<dbReference type="Gene3D" id="2.60.120.560">
    <property type="entry name" value="Exo-inulinase, domain 1"/>
    <property type="match status" value="1"/>
</dbReference>
<dbReference type="OrthoDB" id="929868at2"/>
<dbReference type="KEGG" id="pgs:CPT03_12145"/>
<name>A0A2D1U6E7_9SPHI</name>
<dbReference type="AlphaFoldDB" id="A0A2D1U6E7"/>
<reference evidence="1 2" key="1">
    <citation type="submission" date="2017-10" db="EMBL/GenBank/DDBJ databases">
        <title>Whole genome of Pedobacter ginsengisoli T01R-27 isolated from tomato rhizosphere.</title>
        <authorList>
            <person name="Weon H.-Y."/>
            <person name="Lee S.A."/>
            <person name="Sang M.K."/>
            <person name="Song J."/>
        </authorList>
    </citation>
    <scope>NUCLEOTIDE SEQUENCE [LARGE SCALE GENOMIC DNA]</scope>
    <source>
        <strain evidence="1 2">T01R-27</strain>
    </source>
</reference>
<sequence>MHKNLFLFDTSSFLKPDSAESLLASGKTRYVRVKTELSPKNLRGLWDITVGEKEKPIPSRLNGKLSVVKDPIKQSRGWRHLFNHKNLNSWHALPDAEWKVENGTILNTETLHGIFDTSKSRLCQCWY</sequence>
<evidence type="ECO:0000313" key="2">
    <source>
        <dbReference type="Proteomes" id="UP000223749"/>
    </source>
</evidence>
<keyword evidence="2" id="KW-1185">Reference proteome</keyword>
<organism evidence="1 2">
    <name type="scientific">Pedobacter ginsengisoli</name>
    <dbReference type="NCBI Taxonomy" id="363852"/>
    <lineage>
        <taxon>Bacteria</taxon>
        <taxon>Pseudomonadati</taxon>
        <taxon>Bacteroidota</taxon>
        <taxon>Sphingobacteriia</taxon>
        <taxon>Sphingobacteriales</taxon>
        <taxon>Sphingobacteriaceae</taxon>
        <taxon>Pedobacter</taxon>
    </lineage>
</organism>
<dbReference type="Proteomes" id="UP000223749">
    <property type="component" value="Chromosome"/>
</dbReference>
<protein>
    <submittedName>
        <fullName evidence="1">Uncharacterized protein</fullName>
    </submittedName>
</protein>
<evidence type="ECO:0000313" key="1">
    <source>
        <dbReference type="EMBL" id="ATP57168.1"/>
    </source>
</evidence>
<dbReference type="RefSeq" id="WP_099439096.1">
    <property type="nucleotide sequence ID" value="NZ_CP024091.1"/>
</dbReference>
<gene>
    <name evidence="1" type="ORF">CPT03_12145</name>
</gene>
<accession>A0A2D1U6E7</accession>
<proteinExistence type="predicted"/>